<feature type="transmembrane region" description="Helical" evidence="2">
    <location>
        <begin position="186"/>
        <end position="207"/>
    </location>
</feature>
<protein>
    <recommendedName>
        <fullName evidence="5">Polysaccharide chain length determinant N-terminal domain-containing protein</fullName>
    </recommendedName>
</protein>
<dbReference type="AlphaFoldDB" id="A0A919Q6Y6"/>
<name>A0A919Q6Y6_9ACTN</name>
<feature type="compositionally biased region" description="Basic and acidic residues" evidence="1">
    <location>
        <begin position="237"/>
        <end position="246"/>
    </location>
</feature>
<keyword evidence="2" id="KW-0812">Transmembrane</keyword>
<sequence>MDFWGTVLTVFRRWYVVLPVFGATIAAAFGVYSTVPTYYVSSAVLALTLPPSGGSLPTHADSPNPLTNPLLNFDHGLSVSASIIIAALNSSDTARELGVLEGSDTDYEVSNGENNLESLATGPLVFIAGESLTPEGAKDIVRRLIDKANAELIERQQGLRAPKATYITTYEAVPPTMPEAQRGRKLRAVLVAVAVGSIASLCAAFAVDSMAAALRRRRASRQAAAAEPVLGVPTPPRRADEPAMRR</sequence>
<keyword evidence="2" id="KW-0472">Membrane</keyword>
<evidence type="ECO:0000256" key="2">
    <source>
        <dbReference type="SAM" id="Phobius"/>
    </source>
</evidence>
<keyword evidence="4" id="KW-1185">Reference proteome</keyword>
<comment type="caution">
    <text evidence="3">The sequence shown here is derived from an EMBL/GenBank/DDBJ whole genome shotgun (WGS) entry which is preliminary data.</text>
</comment>
<dbReference type="EMBL" id="BOOA01000004">
    <property type="protein sequence ID" value="GIH22359.1"/>
    <property type="molecule type" value="Genomic_DNA"/>
</dbReference>
<accession>A0A919Q6Y6</accession>
<evidence type="ECO:0000313" key="4">
    <source>
        <dbReference type="Proteomes" id="UP000640052"/>
    </source>
</evidence>
<evidence type="ECO:0000256" key="1">
    <source>
        <dbReference type="SAM" id="MobiDB-lite"/>
    </source>
</evidence>
<gene>
    <name evidence="3" type="ORF">Aph01nite_06690</name>
</gene>
<evidence type="ECO:0000313" key="3">
    <source>
        <dbReference type="EMBL" id="GIH22359.1"/>
    </source>
</evidence>
<feature type="region of interest" description="Disordered" evidence="1">
    <location>
        <begin position="224"/>
        <end position="246"/>
    </location>
</feature>
<dbReference type="RefSeq" id="WP_204039212.1">
    <property type="nucleotide sequence ID" value="NZ_BOOA01000004.1"/>
</dbReference>
<dbReference type="Proteomes" id="UP000640052">
    <property type="component" value="Unassembled WGS sequence"/>
</dbReference>
<organism evidence="3 4">
    <name type="scientific">Acrocarpospora phusangensis</name>
    <dbReference type="NCBI Taxonomy" id="1070424"/>
    <lineage>
        <taxon>Bacteria</taxon>
        <taxon>Bacillati</taxon>
        <taxon>Actinomycetota</taxon>
        <taxon>Actinomycetes</taxon>
        <taxon>Streptosporangiales</taxon>
        <taxon>Streptosporangiaceae</taxon>
        <taxon>Acrocarpospora</taxon>
    </lineage>
</organism>
<keyword evidence="2" id="KW-1133">Transmembrane helix</keyword>
<evidence type="ECO:0008006" key="5">
    <source>
        <dbReference type="Google" id="ProtNLM"/>
    </source>
</evidence>
<proteinExistence type="predicted"/>
<feature type="transmembrane region" description="Helical" evidence="2">
    <location>
        <begin position="12"/>
        <end position="32"/>
    </location>
</feature>
<reference evidence="3" key="1">
    <citation type="submission" date="2021-01" db="EMBL/GenBank/DDBJ databases">
        <title>Whole genome shotgun sequence of Acrocarpospora phusangensis NBRC 108782.</title>
        <authorList>
            <person name="Komaki H."/>
            <person name="Tamura T."/>
        </authorList>
    </citation>
    <scope>NUCLEOTIDE SEQUENCE</scope>
    <source>
        <strain evidence="3">NBRC 108782</strain>
    </source>
</reference>